<dbReference type="Gene3D" id="1.10.3720.10">
    <property type="entry name" value="MetI-like"/>
    <property type="match status" value="1"/>
</dbReference>
<dbReference type="GO" id="GO:0055085">
    <property type="term" value="P:transmembrane transport"/>
    <property type="evidence" value="ECO:0007669"/>
    <property type="project" value="InterPro"/>
</dbReference>
<dbReference type="GO" id="GO:0005886">
    <property type="term" value="C:plasma membrane"/>
    <property type="evidence" value="ECO:0007669"/>
    <property type="project" value="UniProtKB-SubCell"/>
</dbReference>
<feature type="transmembrane region" description="Helical" evidence="7">
    <location>
        <begin position="110"/>
        <end position="130"/>
    </location>
</feature>
<keyword evidence="5 7" id="KW-1133">Transmembrane helix</keyword>
<evidence type="ECO:0000256" key="3">
    <source>
        <dbReference type="ARBA" id="ARBA00022475"/>
    </source>
</evidence>
<comment type="subcellular location">
    <subcellularLocation>
        <location evidence="1 7">Cell membrane</location>
        <topology evidence="1 7">Multi-pass membrane protein</topology>
    </subcellularLocation>
</comment>
<evidence type="ECO:0000259" key="8">
    <source>
        <dbReference type="PROSITE" id="PS50928"/>
    </source>
</evidence>
<evidence type="ECO:0000256" key="6">
    <source>
        <dbReference type="ARBA" id="ARBA00023136"/>
    </source>
</evidence>
<comment type="caution">
    <text evidence="9">The sequence shown here is derived from an EMBL/GenBank/DDBJ whole genome shotgun (WGS) entry which is preliminary data.</text>
</comment>
<dbReference type="AlphaFoldDB" id="A0A9X2AST2"/>
<evidence type="ECO:0000256" key="5">
    <source>
        <dbReference type="ARBA" id="ARBA00022989"/>
    </source>
</evidence>
<feature type="transmembrane region" description="Helical" evidence="7">
    <location>
        <begin position="268"/>
        <end position="289"/>
    </location>
</feature>
<name>A0A9X2AST2_9BURK</name>
<evidence type="ECO:0000256" key="1">
    <source>
        <dbReference type="ARBA" id="ARBA00004651"/>
    </source>
</evidence>
<dbReference type="InterPro" id="IPR035906">
    <property type="entry name" value="MetI-like_sf"/>
</dbReference>
<keyword evidence="3" id="KW-1003">Cell membrane</keyword>
<evidence type="ECO:0000313" key="9">
    <source>
        <dbReference type="EMBL" id="MCJ0765696.1"/>
    </source>
</evidence>
<protein>
    <submittedName>
        <fullName evidence="9">Sugar ABC transporter permease</fullName>
    </submittedName>
</protein>
<dbReference type="Proteomes" id="UP001139447">
    <property type="component" value="Unassembled WGS sequence"/>
</dbReference>
<feature type="transmembrane region" description="Helical" evidence="7">
    <location>
        <begin position="73"/>
        <end position="98"/>
    </location>
</feature>
<dbReference type="PANTHER" id="PTHR30193:SF37">
    <property type="entry name" value="INNER MEMBRANE ABC TRANSPORTER PERMEASE PROTEIN YCJO"/>
    <property type="match status" value="1"/>
</dbReference>
<proteinExistence type="inferred from homology"/>
<evidence type="ECO:0000256" key="7">
    <source>
        <dbReference type="RuleBase" id="RU363032"/>
    </source>
</evidence>
<feature type="domain" description="ABC transmembrane type-1" evidence="8">
    <location>
        <begin position="73"/>
        <end position="285"/>
    </location>
</feature>
<gene>
    <name evidence="9" type="ORF">MMF98_20985</name>
</gene>
<feature type="transmembrane region" description="Helical" evidence="7">
    <location>
        <begin position="12"/>
        <end position="33"/>
    </location>
</feature>
<dbReference type="RefSeq" id="WP_243309294.1">
    <property type="nucleotide sequence ID" value="NZ_JALGBI010000003.1"/>
</dbReference>
<keyword evidence="2 7" id="KW-0813">Transport</keyword>
<dbReference type="Pfam" id="PF00528">
    <property type="entry name" value="BPD_transp_1"/>
    <property type="match status" value="1"/>
</dbReference>
<keyword evidence="6 7" id="KW-0472">Membrane</keyword>
<dbReference type="InterPro" id="IPR051393">
    <property type="entry name" value="ABC_transporter_permease"/>
</dbReference>
<evidence type="ECO:0000256" key="4">
    <source>
        <dbReference type="ARBA" id="ARBA00022692"/>
    </source>
</evidence>
<feature type="transmembrane region" description="Helical" evidence="7">
    <location>
        <begin position="168"/>
        <end position="186"/>
    </location>
</feature>
<dbReference type="PANTHER" id="PTHR30193">
    <property type="entry name" value="ABC TRANSPORTER PERMEASE PROTEIN"/>
    <property type="match status" value="1"/>
</dbReference>
<keyword evidence="10" id="KW-1185">Reference proteome</keyword>
<dbReference type="EMBL" id="JALGBI010000003">
    <property type="protein sequence ID" value="MCJ0765696.1"/>
    <property type="molecule type" value="Genomic_DNA"/>
</dbReference>
<comment type="similarity">
    <text evidence="7">Belongs to the binding-protein-dependent transport system permease family.</text>
</comment>
<accession>A0A9X2AST2</accession>
<evidence type="ECO:0000256" key="2">
    <source>
        <dbReference type="ARBA" id="ARBA00022448"/>
    </source>
</evidence>
<organism evidence="9 10">
    <name type="scientific">Variovorax terrae</name>
    <dbReference type="NCBI Taxonomy" id="2923278"/>
    <lineage>
        <taxon>Bacteria</taxon>
        <taxon>Pseudomonadati</taxon>
        <taxon>Pseudomonadota</taxon>
        <taxon>Betaproteobacteria</taxon>
        <taxon>Burkholderiales</taxon>
        <taxon>Comamonadaceae</taxon>
        <taxon>Variovorax</taxon>
    </lineage>
</organism>
<dbReference type="SUPFAM" id="SSF161098">
    <property type="entry name" value="MetI-like"/>
    <property type="match status" value="1"/>
</dbReference>
<dbReference type="PROSITE" id="PS50928">
    <property type="entry name" value="ABC_TM1"/>
    <property type="match status" value="1"/>
</dbReference>
<reference evidence="9" key="1">
    <citation type="submission" date="2022-03" db="EMBL/GenBank/DDBJ databases">
        <authorList>
            <person name="Woo C.Y."/>
        </authorList>
    </citation>
    <scope>NUCLEOTIDE SEQUENCE</scope>
    <source>
        <strain evidence="9">CYS-02</strain>
    </source>
</reference>
<dbReference type="InterPro" id="IPR000515">
    <property type="entry name" value="MetI-like"/>
</dbReference>
<dbReference type="CDD" id="cd06261">
    <property type="entry name" value="TM_PBP2"/>
    <property type="match status" value="1"/>
</dbReference>
<keyword evidence="4 7" id="KW-0812">Transmembrane</keyword>
<sequence length="297" mass="32908">MSISSARLARLTPYVYIAPAVLVMLAGLVLPIADALRLSFYDWPMGTDWDSARWVGLEAFGEMLRSPQVWTSMGVTLAFVLIAVSCEMVLGVALALFLEQPVRGMRAFRTVFVLPMMIAPICVGLIWRYMFDANFGPVNQFMGFLGLAPQAWLADHSLAFAAMVVTDIWQWTPFVFIMVLAALQGMDHSIVEAARIDGANWWQQIVRVKLPVIKPILIVTLLMRMIDGFRGLEVIYVMTFGGPGQSTELFSLHIYKAAFVSQKLGYSAALSILLLAVVTVLSLAVLMMANPLKGERR</sequence>
<evidence type="ECO:0000313" key="10">
    <source>
        <dbReference type="Proteomes" id="UP001139447"/>
    </source>
</evidence>